<evidence type="ECO:0000256" key="4">
    <source>
        <dbReference type="PROSITE-ProRule" id="PRU00335"/>
    </source>
</evidence>
<dbReference type="InterPro" id="IPR036271">
    <property type="entry name" value="Tet_transcr_reg_TetR-rel_C_sf"/>
</dbReference>
<keyword evidence="1" id="KW-0805">Transcription regulation</keyword>
<dbReference type="Pfam" id="PF00440">
    <property type="entry name" value="TetR_N"/>
    <property type="match status" value="1"/>
</dbReference>
<dbReference type="PROSITE" id="PS50977">
    <property type="entry name" value="HTH_TETR_2"/>
    <property type="match status" value="1"/>
</dbReference>
<dbReference type="Gene3D" id="1.10.357.10">
    <property type="entry name" value="Tetracycline Repressor, domain 2"/>
    <property type="match status" value="1"/>
</dbReference>
<dbReference type="SUPFAM" id="SSF46689">
    <property type="entry name" value="Homeodomain-like"/>
    <property type="match status" value="1"/>
</dbReference>
<dbReference type="GO" id="GO:0003677">
    <property type="term" value="F:DNA binding"/>
    <property type="evidence" value="ECO:0007669"/>
    <property type="project" value="UniProtKB-UniRule"/>
</dbReference>
<keyword evidence="2 4" id="KW-0238">DNA-binding</keyword>
<feature type="DNA-binding region" description="H-T-H motif" evidence="4">
    <location>
        <begin position="33"/>
        <end position="52"/>
    </location>
</feature>
<evidence type="ECO:0000259" key="5">
    <source>
        <dbReference type="PROSITE" id="PS50977"/>
    </source>
</evidence>
<evidence type="ECO:0000313" key="7">
    <source>
        <dbReference type="Proteomes" id="UP000331127"/>
    </source>
</evidence>
<dbReference type="AlphaFoldDB" id="A0A5M3X0V4"/>
<keyword evidence="3" id="KW-0804">Transcription</keyword>
<dbReference type="Pfam" id="PF16925">
    <property type="entry name" value="TetR_C_13"/>
    <property type="match status" value="1"/>
</dbReference>
<reference evidence="6 7" key="1">
    <citation type="submission" date="2019-10" db="EMBL/GenBank/DDBJ databases">
        <title>Whole genome shotgun sequence of Acrocarpospora macrocephala NBRC 16266.</title>
        <authorList>
            <person name="Ichikawa N."/>
            <person name="Kimura A."/>
            <person name="Kitahashi Y."/>
            <person name="Komaki H."/>
            <person name="Oguchi A."/>
        </authorList>
    </citation>
    <scope>NUCLEOTIDE SEQUENCE [LARGE SCALE GENOMIC DNA]</scope>
    <source>
        <strain evidence="6 7">NBRC 16266</strain>
    </source>
</reference>
<dbReference type="Gene3D" id="1.10.10.60">
    <property type="entry name" value="Homeodomain-like"/>
    <property type="match status" value="1"/>
</dbReference>
<dbReference type="Proteomes" id="UP000331127">
    <property type="component" value="Unassembled WGS sequence"/>
</dbReference>
<sequence>MIDGRLVRGERTRQAVLDHAVALASVEGLEGMSLARLAQGLGVSKSGLFSHWPDKQALQLAVIEHARLQWIEEIVRPALREPRGLRRLWALHANRMEFYERRALPGGCFFANVEPEVNDHPGPVRDAIAAAKRDWVTLLTTLITQSAELGELRPGTDADQLAFEIQALGAAVITHTLVHHQEPSFRFARRAVLDRLRALATDPSVLPEATP</sequence>
<dbReference type="InterPro" id="IPR009057">
    <property type="entry name" value="Homeodomain-like_sf"/>
</dbReference>
<evidence type="ECO:0000256" key="3">
    <source>
        <dbReference type="ARBA" id="ARBA00023163"/>
    </source>
</evidence>
<dbReference type="PANTHER" id="PTHR47506:SF6">
    <property type="entry name" value="HTH-TYPE TRANSCRIPTIONAL REPRESSOR NEMR"/>
    <property type="match status" value="1"/>
</dbReference>
<name>A0A5M3X0V4_9ACTN</name>
<dbReference type="InterPro" id="IPR011075">
    <property type="entry name" value="TetR_C"/>
</dbReference>
<comment type="caution">
    <text evidence="6">The sequence shown here is derived from an EMBL/GenBank/DDBJ whole genome shotgun (WGS) entry which is preliminary data.</text>
</comment>
<dbReference type="OrthoDB" id="326421at2"/>
<dbReference type="PANTHER" id="PTHR47506">
    <property type="entry name" value="TRANSCRIPTIONAL REGULATORY PROTEIN"/>
    <property type="match status" value="1"/>
</dbReference>
<keyword evidence="7" id="KW-1185">Reference proteome</keyword>
<dbReference type="InterPro" id="IPR001647">
    <property type="entry name" value="HTH_TetR"/>
</dbReference>
<proteinExistence type="predicted"/>
<evidence type="ECO:0000256" key="1">
    <source>
        <dbReference type="ARBA" id="ARBA00023015"/>
    </source>
</evidence>
<protein>
    <submittedName>
        <fullName evidence="6">TetR family transcriptional regulator</fullName>
    </submittedName>
</protein>
<dbReference type="SUPFAM" id="SSF48498">
    <property type="entry name" value="Tetracyclin repressor-like, C-terminal domain"/>
    <property type="match status" value="1"/>
</dbReference>
<dbReference type="RefSeq" id="WP_155359428.1">
    <property type="nucleotide sequence ID" value="NZ_BAAAHL010000058.1"/>
</dbReference>
<feature type="domain" description="HTH tetR-type" evidence="5">
    <location>
        <begin position="10"/>
        <end position="70"/>
    </location>
</feature>
<gene>
    <name evidence="6" type="ORF">Amac_078390</name>
</gene>
<evidence type="ECO:0000256" key="2">
    <source>
        <dbReference type="ARBA" id="ARBA00023125"/>
    </source>
</evidence>
<accession>A0A5M3X0V4</accession>
<dbReference type="EMBL" id="BLAE01000056">
    <property type="protein sequence ID" value="GES14242.1"/>
    <property type="molecule type" value="Genomic_DNA"/>
</dbReference>
<organism evidence="6 7">
    <name type="scientific">Acrocarpospora macrocephala</name>
    <dbReference type="NCBI Taxonomy" id="150177"/>
    <lineage>
        <taxon>Bacteria</taxon>
        <taxon>Bacillati</taxon>
        <taxon>Actinomycetota</taxon>
        <taxon>Actinomycetes</taxon>
        <taxon>Streptosporangiales</taxon>
        <taxon>Streptosporangiaceae</taxon>
        <taxon>Acrocarpospora</taxon>
    </lineage>
</organism>
<evidence type="ECO:0000313" key="6">
    <source>
        <dbReference type="EMBL" id="GES14242.1"/>
    </source>
</evidence>